<dbReference type="InterPro" id="IPR004217">
    <property type="entry name" value="Tim10-like"/>
</dbReference>
<keyword evidence="6" id="KW-0479">Metal-binding</keyword>
<dbReference type="InterPro" id="IPR035427">
    <property type="entry name" value="Tim10-like_dom_sf"/>
</dbReference>
<comment type="subcellular location">
    <subcellularLocation>
        <location evidence="1">Mitochondrion inner membrane</location>
        <topology evidence="1">Peripheral membrane protein</topology>
    </subcellularLocation>
</comment>
<evidence type="ECO:0000256" key="3">
    <source>
        <dbReference type="ARBA" id="ARBA00020190"/>
    </source>
</evidence>
<keyword evidence="12" id="KW-1015">Disulfide bond</keyword>
<dbReference type="EMBL" id="QEAN01000215">
    <property type="protein sequence ID" value="TPX42938.1"/>
    <property type="molecule type" value="Genomic_DNA"/>
</dbReference>
<dbReference type="PANTHER" id="PTHR11038">
    <property type="entry name" value="MITOCHONDRIAL IMPORT INNER MEMBRANE TRANSLOCASE SUBUNIT TIM10"/>
    <property type="match status" value="1"/>
</dbReference>
<comment type="caution">
    <text evidence="14">The sequence shown here is derived from an EMBL/GenBank/DDBJ whole genome shotgun (WGS) entry which is preliminary data.</text>
</comment>
<evidence type="ECO:0000256" key="7">
    <source>
        <dbReference type="ARBA" id="ARBA00022792"/>
    </source>
</evidence>
<keyword evidence="5" id="KW-0813">Transport</keyword>
<dbReference type="PANTHER" id="PTHR11038:SF16">
    <property type="entry name" value="MITOCHONDRIAL IMPORT INNER MEMBRANE TRANSLOCASE SUBUNIT TIM10"/>
    <property type="match status" value="1"/>
</dbReference>
<dbReference type="SUPFAM" id="SSF144122">
    <property type="entry name" value="Tim10-like"/>
    <property type="match status" value="1"/>
</dbReference>
<dbReference type="VEuPathDB" id="FungiDB:SeMB42_g04927"/>
<dbReference type="Proteomes" id="UP000317494">
    <property type="component" value="Unassembled WGS sequence"/>
</dbReference>
<evidence type="ECO:0000256" key="10">
    <source>
        <dbReference type="ARBA" id="ARBA00023010"/>
    </source>
</evidence>
<evidence type="ECO:0000256" key="6">
    <source>
        <dbReference type="ARBA" id="ARBA00022723"/>
    </source>
</evidence>
<evidence type="ECO:0000256" key="12">
    <source>
        <dbReference type="ARBA" id="ARBA00023157"/>
    </source>
</evidence>
<keyword evidence="11" id="KW-0496">Mitochondrion</keyword>
<proteinExistence type="inferred from homology"/>
<evidence type="ECO:0000256" key="1">
    <source>
        <dbReference type="ARBA" id="ARBA00004637"/>
    </source>
</evidence>
<evidence type="ECO:0000256" key="9">
    <source>
        <dbReference type="ARBA" id="ARBA00022927"/>
    </source>
</evidence>
<comment type="similarity">
    <text evidence="2">Belongs to the small Tim family.</text>
</comment>
<keyword evidence="8" id="KW-0862">Zinc</keyword>
<evidence type="ECO:0000256" key="5">
    <source>
        <dbReference type="ARBA" id="ARBA00022448"/>
    </source>
</evidence>
<dbReference type="GO" id="GO:0005743">
    <property type="term" value="C:mitochondrial inner membrane"/>
    <property type="evidence" value="ECO:0007669"/>
    <property type="project" value="UniProtKB-SubCell"/>
</dbReference>
<keyword evidence="10" id="KW-0811">Translocation</keyword>
<keyword evidence="7" id="KW-0999">Mitochondrion inner membrane</keyword>
<keyword evidence="7" id="KW-0472">Membrane</keyword>
<name>A0A507CV11_9FUNG</name>
<dbReference type="GO" id="GO:0015031">
    <property type="term" value="P:protein transport"/>
    <property type="evidence" value="ECO:0007669"/>
    <property type="project" value="UniProtKB-KW"/>
</dbReference>
<feature type="domain" description="Tim10-like" evidence="13">
    <location>
        <begin position="131"/>
        <end position="191"/>
    </location>
</feature>
<organism evidence="14 15">
    <name type="scientific">Synchytrium endobioticum</name>
    <dbReference type="NCBI Taxonomy" id="286115"/>
    <lineage>
        <taxon>Eukaryota</taxon>
        <taxon>Fungi</taxon>
        <taxon>Fungi incertae sedis</taxon>
        <taxon>Chytridiomycota</taxon>
        <taxon>Chytridiomycota incertae sedis</taxon>
        <taxon>Chytridiomycetes</taxon>
        <taxon>Synchytriales</taxon>
        <taxon>Synchytriaceae</taxon>
        <taxon>Synchytrium</taxon>
    </lineage>
</organism>
<dbReference type="STRING" id="286115.A0A507CV11"/>
<sequence>MCQDQVLPSGLEARETMTYVGEINSMDIVCLRISCRTTGVRVGMWKAPVSLEYTTIRRRGCRVQLPIGDAPCRWLVVELNLSSNFDKVDTPLSKRQVSEYIQRGSRQQHYFQTSSMSLGGGFGGGGNNLAIAEQELEMVTSLFNNIVDACHKKCIVPKYADGDLNKGESVCVDRCVAKYLEVNKIIGEKFGAIAQQAQQGQTTR</sequence>
<evidence type="ECO:0000256" key="11">
    <source>
        <dbReference type="ARBA" id="ARBA00023128"/>
    </source>
</evidence>
<evidence type="ECO:0000256" key="8">
    <source>
        <dbReference type="ARBA" id="ARBA00022833"/>
    </source>
</evidence>
<dbReference type="GO" id="GO:0045039">
    <property type="term" value="P:protein insertion into mitochondrial inner membrane"/>
    <property type="evidence" value="ECO:0007669"/>
    <property type="project" value="UniProtKB-ARBA"/>
</dbReference>
<accession>A0A507CV11</accession>
<evidence type="ECO:0000313" key="14">
    <source>
        <dbReference type="EMBL" id="TPX42938.1"/>
    </source>
</evidence>
<evidence type="ECO:0000313" key="15">
    <source>
        <dbReference type="Proteomes" id="UP000317494"/>
    </source>
</evidence>
<dbReference type="Gene3D" id="1.10.287.810">
    <property type="entry name" value="Mitochondrial import inner membrane translocase subunit tim13 like domains"/>
    <property type="match status" value="1"/>
</dbReference>
<protein>
    <recommendedName>
        <fullName evidence="4">Mitochondrial import inner membrane translocase subunit TIM10</fullName>
    </recommendedName>
    <alternativeName>
        <fullName evidence="3">Mitochondrial import inner membrane translocase subunit Tim10</fullName>
    </alternativeName>
</protein>
<reference evidence="14 15" key="1">
    <citation type="journal article" date="2019" name="Sci. Rep.">
        <title>Comparative genomics of chytrid fungi reveal insights into the obligate biotrophic and pathogenic lifestyle of Synchytrium endobioticum.</title>
        <authorList>
            <person name="van de Vossenberg B.T.L.H."/>
            <person name="Warris S."/>
            <person name="Nguyen H.D.T."/>
            <person name="van Gent-Pelzer M.P.E."/>
            <person name="Joly D.L."/>
            <person name="van de Geest H.C."/>
            <person name="Bonants P.J.M."/>
            <person name="Smith D.S."/>
            <person name="Levesque C.A."/>
            <person name="van der Lee T.A.J."/>
        </authorList>
    </citation>
    <scope>NUCLEOTIDE SEQUENCE [LARGE SCALE GENOMIC DNA]</scope>
    <source>
        <strain evidence="14 15">MB42</strain>
    </source>
</reference>
<dbReference type="Pfam" id="PF02953">
    <property type="entry name" value="zf-Tim10_DDP"/>
    <property type="match status" value="1"/>
</dbReference>
<gene>
    <name evidence="14" type="ORF">SeMB42_g04927</name>
</gene>
<evidence type="ECO:0000256" key="2">
    <source>
        <dbReference type="ARBA" id="ARBA00006720"/>
    </source>
</evidence>
<evidence type="ECO:0000256" key="4">
    <source>
        <dbReference type="ARBA" id="ARBA00020709"/>
    </source>
</evidence>
<keyword evidence="15" id="KW-1185">Reference proteome</keyword>
<evidence type="ECO:0000259" key="13">
    <source>
        <dbReference type="Pfam" id="PF02953"/>
    </source>
</evidence>
<dbReference type="GO" id="GO:0046872">
    <property type="term" value="F:metal ion binding"/>
    <property type="evidence" value="ECO:0007669"/>
    <property type="project" value="UniProtKB-KW"/>
</dbReference>
<keyword evidence="9" id="KW-0653">Protein transport</keyword>
<dbReference type="AlphaFoldDB" id="A0A507CV11"/>